<accession>A0A8J2SJY6</accession>
<sequence length="260" mass="29137">RDGREAPPGLGLAQRRRRPRQGVGPRVPPRDADRRPRERDVALPRSVVVGHRGRPFHPGDPHEAVGAGVDGEIQPIVVVRDHRPVVGPRLELDDVAAPRLRWRGYIFNPEAHRVVERRLDDRGLAAEQLVDINLRLGRPVAQHQRRFQDVPALSPVFAERRALHGQERRRLAFDREALGPEAAADAPAPELRGVALQAQVAAEVVRHLSLPRCCGSFGRRWLSSDDVCCHSTAWHCWQSVQDTARSLHLRAAVVRFTIDV</sequence>
<gene>
    <name evidence="2" type="ORF">PECAL_2P20570</name>
</gene>
<protein>
    <submittedName>
        <fullName evidence="2">Uncharacterized protein</fullName>
    </submittedName>
</protein>
<feature type="non-terminal residue" evidence="2">
    <location>
        <position position="1"/>
    </location>
</feature>
<evidence type="ECO:0000313" key="3">
    <source>
        <dbReference type="Proteomes" id="UP000789595"/>
    </source>
</evidence>
<dbReference type="AlphaFoldDB" id="A0A8J2SJY6"/>
<feature type="region of interest" description="Disordered" evidence="1">
    <location>
        <begin position="1"/>
        <end position="40"/>
    </location>
</feature>
<dbReference type="EMBL" id="CAKKNE010000002">
    <property type="protein sequence ID" value="CAH0368956.1"/>
    <property type="molecule type" value="Genomic_DNA"/>
</dbReference>
<dbReference type="Proteomes" id="UP000789595">
    <property type="component" value="Unassembled WGS sequence"/>
</dbReference>
<proteinExistence type="predicted"/>
<evidence type="ECO:0000256" key="1">
    <source>
        <dbReference type="SAM" id="MobiDB-lite"/>
    </source>
</evidence>
<comment type="caution">
    <text evidence="2">The sequence shown here is derived from an EMBL/GenBank/DDBJ whole genome shotgun (WGS) entry which is preliminary data.</text>
</comment>
<name>A0A8J2SJY6_9STRA</name>
<feature type="compositionally biased region" description="Basic and acidic residues" evidence="1">
    <location>
        <begin position="28"/>
        <end position="40"/>
    </location>
</feature>
<keyword evidence="3" id="KW-1185">Reference proteome</keyword>
<evidence type="ECO:0000313" key="2">
    <source>
        <dbReference type="EMBL" id="CAH0368956.1"/>
    </source>
</evidence>
<organism evidence="2 3">
    <name type="scientific">Pelagomonas calceolata</name>
    <dbReference type="NCBI Taxonomy" id="35677"/>
    <lineage>
        <taxon>Eukaryota</taxon>
        <taxon>Sar</taxon>
        <taxon>Stramenopiles</taxon>
        <taxon>Ochrophyta</taxon>
        <taxon>Pelagophyceae</taxon>
        <taxon>Pelagomonadales</taxon>
        <taxon>Pelagomonadaceae</taxon>
        <taxon>Pelagomonas</taxon>
    </lineage>
</organism>
<reference evidence="2" key="1">
    <citation type="submission" date="2021-11" db="EMBL/GenBank/DDBJ databases">
        <authorList>
            <consortium name="Genoscope - CEA"/>
            <person name="William W."/>
        </authorList>
    </citation>
    <scope>NUCLEOTIDE SEQUENCE</scope>
</reference>